<sequence>MQKSKMKKSKMDMISALPDSIIDHIFSFMDMKKVIQTSLLSKRWRNLWKSTSTLNFHILHSTPYRKRIRTAFTNFVYRVLLLRDDSKIQKFNLLCPEKQLEDCHVFSWIIAAIGRNVQEFALHLYVYSDGISYTESLYHLFMADVKKLHLIVSQLPTSFCSASKIKSLIVEGAKLPDGDCNRELTLSCSVLETLLLTDCRINHLKVFTISTPVLKTLALYNSGGYCYCSCKVNICCPNLRSLNLSSREVKDYSLENLFTLDTVDFDVQSIRGDEGLDVVNVRRLTNVLRGICNIRALTLRDPFLKILTDCADLLDRVPGLFHKLRFLKVKEWSATGTCFRALAIFIERSACIETLVLARSKERSSSESQEGCSEDSLFQSKFYCLGTITIRDPRLDKDELKFIKVLLNRAVVLKELVIKTTKTNSSYIKKLATFRNKLLAVPRASSSVSVTFFILLRPAGINVWVALLSYTRSYDSAANLVAFLRSDDAVM</sequence>
<dbReference type="PANTHER" id="PTHR31293:SF12">
    <property type="entry name" value="RNI-LIKE SUPERFAMILY PROTEIN"/>
    <property type="match status" value="1"/>
</dbReference>
<evidence type="ECO:0000259" key="1">
    <source>
        <dbReference type="PROSITE" id="PS50181"/>
    </source>
</evidence>
<feature type="domain" description="F-box" evidence="1">
    <location>
        <begin position="11"/>
        <end position="59"/>
    </location>
</feature>
<dbReference type="InterPro" id="IPR032675">
    <property type="entry name" value="LRR_dom_sf"/>
</dbReference>
<dbReference type="InterPro" id="IPR053781">
    <property type="entry name" value="F-box_AtFBL13-like"/>
</dbReference>
<evidence type="ECO:0000313" key="2">
    <source>
        <dbReference type="EMBL" id="KAF9620320.1"/>
    </source>
</evidence>
<dbReference type="InterPro" id="IPR036047">
    <property type="entry name" value="F-box-like_dom_sf"/>
</dbReference>
<dbReference type="InterPro" id="IPR055294">
    <property type="entry name" value="FBL60-like"/>
</dbReference>
<dbReference type="CDD" id="cd22160">
    <property type="entry name" value="F-box_AtFBL13-like"/>
    <property type="match status" value="1"/>
</dbReference>
<reference evidence="2 3" key="1">
    <citation type="submission" date="2020-10" db="EMBL/GenBank/DDBJ databases">
        <title>The Coptis chinensis genome and diversification of protoberbering-type alkaloids.</title>
        <authorList>
            <person name="Wang B."/>
            <person name="Shu S."/>
            <person name="Song C."/>
            <person name="Liu Y."/>
        </authorList>
    </citation>
    <scope>NUCLEOTIDE SEQUENCE [LARGE SCALE GENOMIC DNA]</scope>
    <source>
        <strain evidence="2">HL-2020</strain>
        <tissue evidence="2">Leaf</tissue>
    </source>
</reference>
<name>A0A835M5T8_9MAGN</name>
<keyword evidence="3" id="KW-1185">Reference proteome</keyword>
<dbReference type="PROSITE" id="PS50181">
    <property type="entry name" value="FBOX"/>
    <property type="match status" value="1"/>
</dbReference>
<dbReference type="PANTHER" id="PTHR31293">
    <property type="entry name" value="RNI-LIKE SUPERFAMILY PROTEIN"/>
    <property type="match status" value="1"/>
</dbReference>
<evidence type="ECO:0000313" key="3">
    <source>
        <dbReference type="Proteomes" id="UP000631114"/>
    </source>
</evidence>
<dbReference type="InterPro" id="IPR001810">
    <property type="entry name" value="F-box_dom"/>
</dbReference>
<dbReference type="Proteomes" id="UP000631114">
    <property type="component" value="Unassembled WGS sequence"/>
</dbReference>
<dbReference type="SMART" id="SM00256">
    <property type="entry name" value="FBOX"/>
    <property type="match status" value="1"/>
</dbReference>
<protein>
    <recommendedName>
        <fullName evidence="1">F-box domain-containing protein</fullName>
    </recommendedName>
</protein>
<dbReference type="Pfam" id="PF00646">
    <property type="entry name" value="F-box"/>
    <property type="match status" value="1"/>
</dbReference>
<gene>
    <name evidence="2" type="ORF">IFM89_011055</name>
</gene>
<dbReference type="EMBL" id="JADFTS010000002">
    <property type="protein sequence ID" value="KAF9620320.1"/>
    <property type="molecule type" value="Genomic_DNA"/>
</dbReference>
<comment type="caution">
    <text evidence="2">The sequence shown here is derived from an EMBL/GenBank/DDBJ whole genome shotgun (WGS) entry which is preliminary data.</text>
</comment>
<dbReference type="Gene3D" id="3.80.10.10">
    <property type="entry name" value="Ribonuclease Inhibitor"/>
    <property type="match status" value="1"/>
</dbReference>
<dbReference type="OrthoDB" id="1151098at2759"/>
<dbReference type="Gene3D" id="1.20.1280.50">
    <property type="match status" value="1"/>
</dbReference>
<accession>A0A835M5T8</accession>
<dbReference type="SUPFAM" id="SSF81383">
    <property type="entry name" value="F-box domain"/>
    <property type="match status" value="1"/>
</dbReference>
<dbReference type="AlphaFoldDB" id="A0A835M5T8"/>
<organism evidence="2 3">
    <name type="scientific">Coptis chinensis</name>
    <dbReference type="NCBI Taxonomy" id="261450"/>
    <lineage>
        <taxon>Eukaryota</taxon>
        <taxon>Viridiplantae</taxon>
        <taxon>Streptophyta</taxon>
        <taxon>Embryophyta</taxon>
        <taxon>Tracheophyta</taxon>
        <taxon>Spermatophyta</taxon>
        <taxon>Magnoliopsida</taxon>
        <taxon>Ranunculales</taxon>
        <taxon>Ranunculaceae</taxon>
        <taxon>Coptidoideae</taxon>
        <taxon>Coptis</taxon>
    </lineage>
</organism>
<dbReference type="SUPFAM" id="SSF52047">
    <property type="entry name" value="RNI-like"/>
    <property type="match status" value="1"/>
</dbReference>
<proteinExistence type="predicted"/>